<proteinExistence type="predicted"/>
<evidence type="ECO:0000313" key="1">
    <source>
        <dbReference type="EMBL" id="AQS84124.1"/>
    </source>
</evidence>
<gene>
    <name evidence="1" type="ORF">A0U92_04345</name>
</gene>
<sequence length="112" mass="12499">MNETSFAICDLLLRAANISEHIEYLLNRLQERLVQFDPTVSHEIQNLDLATQLSVELTALLKRLSLDPHVRGAGEVEDLDAILSPVKLDCVSSILSGEVISRQTHCSEVELF</sequence>
<dbReference type="OrthoDB" id="9952234at2"/>
<reference evidence="1 2" key="1">
    <citation type="submission" date="2016-03" db="EMBL/GenBank/DDBJ databases">
        <title>Acetic acid bacteria sequencing.</title>
        <authorList>
            <person name="Brandt J."/>
            <person name="Jakob F."/>
            <person name="Vogel R.F."/>
        </authorList>
    </citation>
    <scope>NUCLEOTIDE SEQUENCE [LARGE SCALE GENOMIC DNA]</scope>
    <source>
        <strain evidence="1 2">TMW2.1153</strain>
    </source>
</reference>
<accession>A0A1U9KE84</accession>
<dbReference type="KEGG" id="aace:A0U92_04345"/>
<evidence type="ECO:0000313" key="2">
    <source>
        <dbReference type="Proteomes" id="UP000188937"/>
    </source>
</evidence>
<dbReference type="STRING" id="435.A0U92_04345"/>
<protein>
    <submittedName>
        <fullName evidence="1">Uncharacterized protein</fullName>
    </submittedName>
</protein>
<organism evidence="1 2">
    <name type="scientific">Acetobacter aceti</name>
    <dbReference type="NCBI Taxonomy" id="435"/>
    <lineage>
        <taxon>Bacteria</taxon>
        <taxon>Pseudomonadati</taxon>
        <taxon>Pseudomonadota</taxon>
        <taxon>Alphaproteobacteria</taxon>
        <taxon>Acetobacterales</taxon>
        <taxon>Acetobacteraceae</taxon>
        <taxon>Acetobacter</taxon>
        <taxon>Acetobacter subgen. Acetobacter</taxon>
    </lineage>
</organism>
<dbReference type="RefSeq" id="WP_077812165.1">
    <property type="nucleotide sequence ID" value="NZ_CP014692.1"/>
</dbReference>
<keyword evidence="2" id="KW-1185">Reference proteome</keyword>
<dbReference type="EMBL" id="CP014692">
    <property type="protein sequence ID" value="AQS84124.1"/>
    <property type="molecule type" value="Genomic_DNA"/>
</dbReference>
<dbReference type="AlphaFoldDB" id="A0A1U9KE84"/>
<dbReference type="Proteomes" id="UP000188937">
    <property type="component" value="Chromosome"/>
</dbReference>
<name>A0A1U9KE84_ACEAC</name>